<dbReference type="Gene3D" id="3.40.50.880">
    <property type="match status" value="1"/>
</dbReference>
<sequence>MKTALFILHQKTSEAGDIANKLKIRGFDFEIRRPSLGDSLPTNLNNYSAIVVFGGPMSANDNDEFMKKEIDWIGQVLQSEVPFLGICLGAQILVKYLGCKVEKNRNELSEIGFYKIQPTENGIKLFQSQDVFYQFHTEGFELPSGCELLAKGDIFTNQAFRYKNCYGLQFHPEVNIYLHLKWLFLVLIKKPHILFKNGAQNIFYQLWLRIKYNNSISRWLDDFLDNYLLKEQ</sequence>
<accession>A0A381X148</accession>
<dbReference type="PANTHER" id="PTHR42695:SF5">
    <property type="entry name" value="GLUTAMINE AMIDOTRANSFERASE YLR126C-RELATED"/>
    <property type="match status" value="1"/>
</dbReference>
<dbReference type="AlphaFoldDB" id="A0A381X148"/>
<dbReference type="InterPro" id="IPR029062">
    <property type="entry name" value="Class_I_gatase-like"/>
</dbReference>
<dbReference type="PANTHER" id="PTHR42695">
    <property type="entry name" value="GLUTAMINE AMIDOTRANSFERASE YLR126C-RELATED"/>
    <property type="match status" value="1"/>
</dbReference>
<dbReference type="GO" id="GO:0005829">
    <property type="term" value="C:cytosol"/>
    <property type="evidence" value="ECO:0007669"/>
    <property type="project" value="TreeGrafter"/>
</dbReference>
<dbReference type="Pfam" id="PF00117">
    <property type="entry name" value="GATase"/>
    <property type="match status" value="1"/>
</dbReference>
<reference evidence="2" key="1">
    <citation type="submission" date="2018-05" db="EMBL/GenBank/DDBJ databases">
        <authorList>
            <person name="Lanie J.A."/>
            <person name="Ng W.-L."/>
            <person name="Kazmierczak K.M."/>
            <person name="Andrzejewski T.M."/>
            <person name="Davidsen T.M."/>
            <person name="Wayne K.J."/>
            <person name="Tettelin H."/>
            <person name="Glass J.I."/>
            <person name="Rusch D."/>
            <person name="Podicherti R."/>
            <person name="Tsui H.-C.T."/>
            <person name="Winkler M.E."/>
        </authorList>
    </citation>
    <scope>NUCLEOTIDE SEQUENCE</scope>
</reference>
<dbReference type="PROSITE" id="PS51273">
    <property type="entry name" value="GATASE_TYPE_1"/>
    <property type="match status" value="1"/>
</dbReference>
<dbReference type="EMBL" id="UINC01013547">
    <property type="protein sequence ID" value="SVA58454.1"/>
    <property type="molecule type" value="Genomic_DNA"/>
</dbReference>
<protein>
    <recommendedName>
        <fullName evidence="1">Glutamine amidotransferase domain-containing protein</fullName>
    </recommendedName>
</protein>
<gene>
    <name evidence="2" type="ORF">METZ01_LOCUS111308</name>
</gene>
<dbReference type="CDD" id="cd01741">
    <property type="entry name" value="GATase1_1"/>
    <property type="match status" value="1"/>
</dbReference>
<feature type="domain" description="Glutamine amidotransferase" evidence="1">
    <location>
        <begin position="18"/>
        <end position="183"/>
    </location>
</feature>
<dbReference type="SUPFAM" id="SSF52317">
    <property type="entry name" value="Class I glutamine amidotransferase-like"/>
    <property type="match status" value="1"/>
</dbReference>
<evidence type="ECO:0000259" key="1">
    <source>
        <dbReference type="Pfam" id="PF00117"/>
    </source>
</evidence>
<organism evidence="2">
    <name type="scientific">marine metagenome</name>
    <dbReference type="NCBI Taxonomy" id="408172"/>
    <lineage>
        <taxon>unclassified sequences</taxon>
        <taxon>metagenomes</taxon>
        <taxon>ecological metagenomes</taxon>
    </lineage>
</organism>
<dbReference type="InterPro" id="IPR044992">
    <property type="entry name" value="ChyE-like"/>
</dbReference>
<evidence type="ECO:0000313" key="2">
    <source>
        <dbReference type="EMBL" id="SVA58454.1"/>
    </source>
</evidence>
<name>A0A381X148_9ZZZZ</name>
<proteinExistence type="predicted"/>
<dbReference type="InterPro" id="IPR017926">
    <property type="entry name" value="GATASE"/>
</dbReference>